<keyword evidence="2" id="KW-0812">Transmembrane</keyword>
<dbReference type="Pfam" id="PF14030">
    <property type="entry name" value="DUF4245"/>
    <property type="match status" value="1"/>
</dbReference>
<evidence type="ECO:0000313" key="4">
    <source>
        <dbReference type="Proteomes" id="UP000293995"/>
    </source>
</evidence>
<dbReference type="RefSeq" id="WP_129391397.1">
    <property type="nucleotide sequence ID" value="NZ_CP035494.1"/>
</dbReference>
<dbReference type="OrthoDB" id="4801970at2"/>
<organism evidence="3 4">
    <name type="scientific">Microbacterium protaetiae</name>
    <dbReference type="NCBI Taxonomy" id="2509458"/>
    <lineage>
        <taxon>Bacteria</taxon>
        <taxon>Bacillati</taxon>
        <taxon>Actinomycetota</taxon>
        <taxon>Actinomycetes</taxon>
        <taxon>Micrococcales</taxon>
        <taxon>Microbacteriaceae</taxon>
        <taxon>Microbacterium</taxon>
    </lineage>
</organism>
<feature type="compositionally biased region" description="Basic and acidic residues" evidence="1">
    <location>
        <begin position="12"/>
        <end position="27"/>
    </location>
</feature>
<keyword evidence="2" id="KW-1133">Transmembrane helix</keyword>
<gene>
    <name evidence="3" type="ORF">ET475_13735</name>
</gene>
<keyword evidence="4" id="KW-1185">Reference proteome</keyword>
<dbReference type="EMBL" id="CP035494">
    <property type="protein sequence ID" value="QAY60944.1"/>
    <property type="molecule type" value="Genomic_DNA"/>
</dbReference>
<dbReference type="AlphaFoldDB" id="A0A4P6EFA7"/>
<dbReference type="KEGG" id="mprt:ET475_13735"/>
<proteinExistence type="predicted"/>
<keyword evidence="2" id="KW-0472">Membrane</keyword>
<sequence length="213" mass="22594">MSPSERIVAELGRPETPEETATRKAESSRVYRSSQTVRNLAAALIAILAVVLLIVLIVPRGSMDESAPVDVASVANEAMSSYDRAIVVPQVPDTWRANAARVTGDATPTWSIVYATGEKSGFLNIAQGFDADSAWDARLLSGATADGTVTIDGLEWTHYAIRDSERAGNVSYAIATDAGTDRILVYGATDAKTAAVAATGMTDQIEAMREETK</sequence>
<dbReference type="Proteomes" id="UP000293995">
    <property type="component" value="Chromosome"/>
</dbReference>
<protein>
    <submittedName>
        <fullName evidence="3">DUF4245 family protein</fullName>
    </submittedName>
</protein>
<evidence type="ECO:0000256" key="2">
    <source>
        <dbReference type="SAM" id="Phobius"/>
    </source>
</evidence>
<evidence type="ECO:0000313" key="3">
    <source>
        <dbReference type="EMBL" id="QAY60944.1"/>
    </source>
</evidence>
<dbReference type="InterPro" id="IPR025339">
    <property type="entry name" value="DUF4245"/>
</dbReference>
<reference evidence="3 4" key="1">
    <citation type="submission" date="2019-01" db="EMBL/GenBank/DDBJ databases">
        <title>Genome sequencing of strain DFW100M-13.</title>
        <authorList>
            <person name="Heo J."/>
            <person name="Kim S.-J."/>
            <person name="Kim J.-S."/>
            <person name="Hong S.-B."/>
            <person name="Kwon S.-W."/>
        </authorList>
    </citation>
    <scope>NUCLEOTIDE SEQUENCE [LARGE SCALE GENOMIC DNA]</scope>
    <source>
        <strain evidence="3 4">DFW100M-13</strain>
    </source>
</reference>
<evidence type="ECO:0000256" key="1">
    <source>
        <dbReference type="SAM" id="MobiDB-lite"/>
    </source>
</evidence>
<name>A0A4P6EFA7_9MICO</name>
<feature type="transmembrane region" description="Helical" evidence="2">
    <location>
        <begin position="40"/>
        <end position="58"/>
    </location>
</feature>
<feature type="region of interest" description="Disordered" evidence="1">
    <location>
        <begin position="1"/>
        <end position="27"/>
    </location>
</feature>
<accession>A0A4P6EFA7</accession>